<evidence type="ECO:0000313" key="1">
    <source>
        <dbReference type="EMBL" id="QOV21384.1"/>
    </source>
</evidence>
<sequence>MADAIQNVDLDSTISALQRELTSIPTDQAMAIINTWQQQLSGTDLAEDLGELKEALLSGDVDSIADLLVNLGEDTQNIAANTTGDIANKVQRLGEMLCQAGSSLE</sequence>
<name>A0A7U3NL97_9CYAN</name>
<dbReference type="AlphaFoldDB" id="A0A7U3NL97"/>
<proteinExistence type="predicted"/>
<protein>
    <submittedName>
        <fullName evidence="1">Uncharacterized protein</fullName>
    </submittedName>
</protein>
<gene>
    <name evidence="1" type="ORF">IM676_11475</name>
</gene>
<evidence type="ECO:0000313" key="2">
    <source>
        <dbReference type="Proteomes" id="UP000593846"/>
    </source>
</evidence>
<dbReference type="EMBL" id="CP063311">
    <property type="protein sequence ID" value="QOV21384.1"/>
    <property type="molecule type" value="Genomic_DNA"/>
</dbReference>
<keyword evidence="2" id="KW-1185">Reference proteome</keyword>
<dbReference type="Proteomes" id="UP000593846">
    <property type="component" value="Chromosome"/>
</dbReference>
<accession>A0A7U3NL97</accession>
<dbReference type="KEGG" id="aee:IM676_11475"/>
<reference evidence="2" key="1">
    <citation type="submission" date="2020-10" db="EMBL/GenBank/DDBJ databases">
        <title>Genome-based taxonomic classification of the species Anabaenopsis elenkinii.</title>
        <authorList>
            <person name="Delbaje E."/>
            <person name="Andreote A.P.D."/>
            <person name="Pellegrinetti T.A."/>
            <person name="Cruz R.B."/>
            <person name="Branco L.H.Z."/>
            <person name="Fiore M.F."/>
        </authorList>
    </citation>
    <scope>NUCLEOTIDE SEQUENCE [LARGE SCALE GENOMIC DNA]</scope>
    <source>
        <strain evidence="2">CCIBt3563</strain>
    </source>
</reference>
<organism evidence="1 2">
    <name type="scientific">Anabaenopsis elenkinii CCIBt3563</name>
    <dbReference type="NCBI Taxonomy" id="2779889"/>
    <lineage>
        <taxon>Bacteria</taxon>
        <taxon>Bacillati</taxon>
        <taxon>Cyanobacteriota</taxon>
        <taxon>Cyanophyceae</taxon>
        <taxon>Nostocales</taxon>
        <taxon>Nodulariaceae</taxon>
        <taxon>Anabaenopsis</taxon>
    </lineage>
</organism>
<dbReference type="RefSeq" id="WP_200987041.1">
    <property type="nucleotide sequence ID" value="NZ_CP063311.1"/>
</dbReference>